<comment type="caution">
    <text evidence="11">The sequence shown here is derived from an EMBL/GenBank/DDBJ whole genome shotgun (WGS) entry which is preliminary data.</text>
</comment>
<dbReference type="SUPFAM" id="SSF55874">
    <property type="entry name" value="ATPase domain of HSP90 chaperone/DNA topoisomerase II/histidine kinase"/>
    <property type="match status" value="1"/>
</dbReference>
<keyword evidence="5" id="KW-0547">Nucleotide-binding</keyword>
<evidence type="ECO:0000256" key="1">
    <source>
        <dbReference type="ARBA" id="ARBA00000085"/>
    </source>
</evidence>
<dbReference type="Gene3D" id="1.20.5.1930">
    <property type="match status" value="1"/>
</dbReference>
<keyword evidence="9" id="KW-0812">Transmembrane</keyword>
<keyword evidence="9" id="KW-1133">Transmembrane helix</keyword>
<dbReference type="EC" id="2.7.13.3" evidence="2"/>
<dbReference type="CDD" id="cd16917">
    <property type="entry name" value="HATPase_UhpB-NarQ-NarX-like"/>
    <property type="match status" value="1"/>
</dbReference>
<keyword evidence="12" id="KW-1185">Reference proteome</keyword>
<dbReference type="Proteomes" id="UP001501295">
    <property type="component" value="Unassembled WGS sequence"/>
</dbReference>
<proteinExistence type="predicted"/>
<dbReference type="InterPro" id="IPR036890">
    <property type="entry name" value="HATPase_C_sf"/>
</dbReference>
<comment type="catalytic activity">
    <reaction evidence="1">
        <text>ATP + protein L-histidine = ADP + protein N-phospho-L-histidine.</text>
        <dbReference type="EC" id="2.7.13.3"/>
    </reaction>
</comment>
<dbReference type="Pfam" id="PF07730">
    <property type="entry name" value="HisKA_3"/>
    <property type="match status" value="1"/>
</dbReference>
<accession>A0ABP8WBV1</accession>
<feature type="transmembrane region" description="Helical" evidence="9">
    <location>
        <begin position="104"/>
        <end position="122"/>
    </location>
</feature>
<dbReference type="PANTHER" id="PTHR24421">
    <property type="entry name" value="NITRATE/NITRITE SENSOR PROTEIN NARX-RELATED"/>
    <property type="match status" value="1"/>
</dbReference>
<feature type="domain" description="Histidine kinase/HSP90-like ATPase" evidence="10">
    <location>
        <begin position="329"/>
        <end position="425"/>
    </location>
</feature>
<dbReference type="GO" id="GO:0016301">
    <property type="term" value="F:kinase activity"/>
    <property type="evidence" value="ECO:0007669"/>
    <property type="project" value="UniProtKB-KW"/>
</dbReference>
<evidence type="ECO:0000256" key="7">
    <source>
        <dbReference type="ARBA" id="ARBA00022840"/>
    </source>
</evidence>
<keyword evidence="7" id="KW-0067">ATP-binding</keyword>
<keyword evidence="9" id="KW-0472">Membrane</keyword>
<dbReference type="Gene3D" id="3.30.565.10">
    <property type="entry name" value="Histidine kinase-like ATPase, C-terminal domain"/>
    <property type="match status" value="1"/>
</dbReference>
<keyword evidence="3" id="KW-0597">Phosphoprotein</keyword>
<evidence type="ECO:0000256" key="4">
    <source>
        <dbReference type="ARBA" id="ARBA00022679"/>
    </source>
</evidence>
<feature type="transmembrane region" description="Helical" evidence="9">
    <location>
        <begin position="169"/>
        <end position="188"/>
    </location>
</feature>
<dbReference type="SMART" id="SM00387">
    <property type="entry name" value="HATPase_c"/>
    <property type="match status" value="1"/>
</dbReference>
<organism evidence="11 12">
    <name type="scientific">Frondihabitans cladoniiphilus</name>
    <dbReference type="NCBI Taxonomy" id="715785"/>
    <lineage>
        <taxon>Bacteria</taxon>
        <taxon>Bacillati</taxon>
        <taxon>Actinomycetota</taxon>
        <taxon>Actinomycetes</taxon>
        <taxon>Micrococcales</taxon>
        <taxon>Microbacteriaceae</taxon>
        <taxon>Frondihabitans</taxon>
    </lineage>
</organism>
<reference evidence="12" key="1">
    <citation type="journal article" date="2019" name="Int. J. Syst. Evol. Microbiol.">
        <title>The Global Catalogue of Microorganisms (GCM) 10K type strain sequencing project: providing services to taxonomists for standard genome sequencing and annotation.</title>
        <authorList>
            <consortium name="The Broad Institute Genomics Platform"/>
            <consortium name="The Broad Institute Genome Sequencing Center for Infectious Disease"/>
            <person name="Wu L."/>
            <person name="Ma J."/>
        </authorList>
    </citation>
    <scope>NUCLEOTIDE SEQUENCE [LARGE SCALE GENOMIC DNA]</scope>
    <source>
        <strain evidence="12">JCM 18956</strain>
    </source>
</reference>
<evidence type="ECO:0000313" key="11">
    <source>
        <dbReference type="EMBL" id="GAA4685676.1"/>
    </source>
</evidence>
<dbReference type="RefSeq" id="WP_345377245.1">
    <property type="nucleotide sequence ID" value="NZ_BAABLM010000011.1"/>
</dbReference>
<evidence type="ECO:0000256" key="6">
    <source>
        <dbReference type="ARBA" id="ARBA00022777"/>
    </source>
</evidence>
<dbReference type="Pfam" id="PF02518">
    <property type="entry name" value="HATPase_c"/>
    <property type="match status" value="1"/>
</dbReference>
<feature type="transmembrane region" description="Helical" evidence="9">
    <location>
        <begin position="50"/>
        <end position="68"/>
    </location>
</feature>
<keyword evidence="6 11" id="KW-0418">Kinase</keyword>
<dbReference type="Pfam" id="PF23539">
    <property type="entry name" value="DUF7134"/>
    <property type="match status" value="1"/>
</dbReference>
<name>A0ABP8WBV1_9MICO</name>
<dbReference type="InterPro" id="IPR050482">
    <property type="entry name" value="Sensor_HK_TwoCompSys"/>
</dbReference>
<evidence type="ECO:0000259" key="10">
    <source>
        <dbReference type="SMART" id="SM00387"/>
    </source>
</evidence>
<keyword evidence="8" id="KW-0902">Two-component regulatory system</keyword>
<dbReference type="InterPro" id="IPR011712">
    <property type="entry name" value="Sig_transdc_His_kin_sub3_dim/P"/>
</dbReference>
<gene>
    <name evidence="11" type="ORF">GCM10025780_35140</name>
</gene>
<dbReference type="InterPro" id="IPR003594">
    <property type="entry name" value="HATPase_dom"/>
</dbReference>
<evidence type="ECO:0000256" key="5">
    <source>
        <dbReference type="ARBA" id="ARBA00022741"/>
    </source>
</evidence>
<evidence type="ECO:0000256" key="3">
    <source>
        <dbReference type="ARBA" id="ARBA00022553"/>
    </source>
</evidence>
<sequence length="429" mass="46335">MDLRGARARAQAATLAAAQATPTVLPITDDDLLLPRPPGVVRRFWARHTRLADILIALVVLLLGYAESIDNGRGTQGADWFVHGWFVLPLVSAAALLWRRTRPVTSLVIVIVCSCILTVVVSRPDSTALVVAVYAMAVYSRPLFAWIGAGAAYAGYTVCAIAGGHFLDHSYVLVVALVVTLLFGSNIGNRKRYLDALIARAGQLARERDQQAQLATAAERSRIAREMHDIVAHSLSVMVRLSDGAEAVVETDPERSRTAVRQIGESGREALREMRRLLGVLREEGETESPTDIAPQPTLADLDHLLETYRSAGLPVAIQRVGDEPTADGVQVVIYRAVQEALTNALRYSAEPTRVLVRLEHTEQGTTVDVVDDGFLRGPAPSVGSGRGLVGLRERAALYGGVVEAGPRGADGRGWRMHMTLPQARGTSR</sequence>
<evidence type="ECO:0000256" key="8">
    <source>
        <dbReference type="ARBA" id="ARBA00023012"/>
    </source>
</evidence>
<feature type="transmembrane region" description="Helical" evidence="9">
    <location>
        <begin position="80"/>
        <end position="98"/>
    </location>
</feature>
<dbReference type="EMBL" id="BAABLM010000011">
    <property type="protein sequence ID" value="GAA4685676.1"/>
    <property type="molecule type" value="Genomic_DNA"/>
</dbReference>
<feature type="transmembrane region" description="Helical" evidence="9">
    <location>
        <begin position="143"/>
        <end position="163"/>
    </location>
</feature>
<dbReference type="InterPro" id="IPR055558">
    <property type="entry name" value="DUF7134"/>
</dbReference>
<dbReference type="PANTHER" id="PTHR24421:SF10">
    <property type="entry name" value="NITRATE_NITRITE SENSOR PROTEIN NARQ"/>
    <property type="match status" value="1"/>
</dbReference>
<keyword evidence="4" id="KW-0808">Transferase</keyword>
<evidence type="ECO:0000256" key="9">
    <source>
        <dbReference type="SAM" id="Phobius"/>
    </source>
</evidence>
<evidence type="ECO:0000313" key="12">
    <source>
        <dbReference type="Proteomes" id="UP001501295"/>
    </source>
</evidence>
<protein>
    <recommendedName>
        <fullName evidence="2">histidine kinase</fullName>
        <ecNumber evidence="2">2.7.13.3</ecNumber>
    </recommendedName>
</protein>
<evidence type="ECO:0000256" key="2">
    <source>
        <dbReference type="ARBA" id="ARBA00012438"/>
    </source>
</evidence>